<dbReference type="AlphaFoldDB" id="A0A3B0J4L9"/>
<dbReference type="Proteomes" id="UP000268350">
    <property type="component" value="Unassembled WGS sequence"/>
</dbReference>
<keyword evidence="4" id="KW-0509">mRNA transport</keyword>
<evidence type="ECO:0000313" key="8">
    <source>
        <dbReference type="EMBL" id="SPP76465.1"/>
    </source>
</evidence>
<dbReference type="InterPro" id="IPR057125">
    <property type="entry name" value="NXF1/2/3/5-like_LRR"/>
</dbReference>
<name>A0A3B0J4L9_DROGU</name>
<dbReference type="Pfam" id="PF24048">
    <property type="entry name" value="LRR_NXF1-5"/>
    <property type="match status" value="1"/>
</dbReference>
<comment type="subcellular location">
    <subcellularLocation>
        <location evidence="1">Nucleus</location>
    </subcellularLocation>
</comment>
<feature type="domain" description="NTF2" evidence="7">
    <location>
        <begin position="346"/>
        <end position="492"/>
    </location>
</feature>
<dbReference type="PROSITE" id="PS51450">
    <property type="entry name" value="LRR"/>
    <property type="match status" value="1"/>
</dbReference>
<dbReference type="OMA" id="VSTATHY"/>
<evidence type="ECO:0000256" key="6">
    <source>
        <dbReference type="SAM" id="MobiDB-lite"/>
    </source>
</evidence>
<evidence type="ECO:0000313" key="9">
    <source>
        <dbReference type="Proteomes" id="UP000268350"/>
    </source>
</evidence>
<evidence type="ECO:0000256" key="1">
    <source>
        <dbReference type="ARBA" id="ARBA00004123"/>
    </source>
</evidence>
<protein>
    <submittedName>
        <fullName evidence="8">Blast:Nuclear RNA export factor 1</fullName>
    </submittedName>
</protein>
<feature type="region of interest" description="Disordered" evidence="6">
    <location>
        <begin position="1"/>
        <end position="24"/>
    </location>
</feature>
<dbReference type="SUPFAM" id="SSF52058">
    <property type="entry name" value="L domain-like"/>
    <property type="match status" value="1"/>
</dbReference>
<keyword evidence="3" id="KW-0813">Transport</keyword>
<keyword evidence="5" id="KW-0539">Nucleus</keyword>
<dbReference type="GO" id="GO:0005634">
    <property type="term" value="C:nucleus"/>
    <property type="evidence" value="ECO:0007669"/>
    <property type="project" value="UniProtKB-SubCell"/>
</dbReference>
<organism evidence="8 9">
    <name type="scientific">Drosophila guanche</name>
    <name type="common">Fruit fly</name>
    <dbReference type="NCBI Taxonomy" id="7266"/>
    <lineage>
        <taxon>Eukaryota</taxon>
        <taxon>Metazoa</taxon>
        <taxon>Ecdysozoa</taxon>
        <taxon>Arthropoda</taxon>
        <taxon>Hexapoda</taxon>
        <taxon>Insecta</taxon>
        <taxon>Pterygota</taxon>
        <taxon>Neoptera</taxon>
        <taxon>Endopterygota</taxon>
        <taxon>Diptera</taxon>
        <taxon>Brachycera</taxon>
        <taxon>Muscomorpha</taxon>
        <taxon>Ephydroidea</taxon>
        <taxon>Drosophilidae</taxon>
        <taxon>Drosophila</taxon>
        <taxon>Sophophora</taxon>
    </lineage>
</organism>
<dbReference type="PANTHER" id="PTHR10662:SF22">
    <property type="entry name" value="NUCLEAR RNA EXPORT FACTOR 1"/>
    <property type="match status" value="1"/>
</dbReference>
<keyword evidence="9" id="KW-1185">Reference proteome</keyword>
<proteinExistence type="inferred from homology"/>
<dbReference type="InterPro" id="IPR032710">
    <property type="entry name" value="NTF2-like_dom_sf"/>
</dbReference>
<dbReference type="EMBL" id="OUUW01000002">
    <property type="protein sequence ID" value="SPP76465.1"/>
    <property type="molecule type" value="Genomic_DNA"/>
</dbReference>
<dbReference type="OrthoDB" id="25872at2759"/>
<dbReference type="STRING" id="7266.A0A3B0J4L9"/>
<dbReference type="Gene3D" id="3.80.10.10">
    <property type="entry name" value="Ribonuclease Inhibitor"/>
    <property type="match status" value="1"/>
</dbReference>
<dbReference type="InterPro" id="IPR001611">
    <property type="entry name" value="Leu-rich_rpt"/>
</dbReference>
<dbReference type="SUPFAM" id="SSF54427">
    <property type="entry name" value="NTF2-like"/>
    <property type="match status" value="1"/>
</dbReference>
<sequence>MKIVPIDKSNSSPAGRRAAQMKAQPRDALNDLKKNFQNKETLNEYINALMSDPSQVTASIILKKLDTICNQYRTANKAIVSWSTVVLLNCEGVADAYIFLALKYLITPEAFEPFNFKRSSVEDNGACGSLALDNLLSVNRLKRLRDKLNLVFSLKNIRISVIEGLPEHTLNTEITSEFIEAAKCALHSSYDADTRTLNLSRFHAKPELGPHFCPLYVDKFFECVLHLILEQTRRVSKIILSDNYLCSLKAFDVIPNGVLDGLECLDISSNKIRELADLQCLANLKLKSLILRGNGMAKLKQDEILAILPRLHKLEGCLQSQCKQEVPIALPNLKLFDNTDANAVMFAKDFIKHFYQFFDQPNQRSQLEKHYHERAIFSLSVPETLKQVYAYGLYYRNFLAPQSTFARASKMKIGRMEVVHALARLPKMETFLSAVWKDVLTITPRMHMITLTGQFMEHSSNGGDLRNFQRNFVLEMQEPSGFWLIKNDMFCIIPSIKINLVDESAEPLAGKWEQLSITNHFEKSPANIPPNAMNFDQFNSISPVNDKASITHSMEEQSDEYAETPRLVPSNLNDQEQIPNTNSGARQQLNLSDRLIEDTFLGDTDDIFLDDDEGFNLFLNSCRANI</sequence>
<comment type="similarity">
    <text evidence="2">Belongs to the NXF family.</text>
</comment>
<dbReference type="Gene3D" id="3.10.450.50">
    <property type="match status" value="1"/>
</dbReference>
<evidence type="ECO:0000259" key="7">
    <source>
        <dbReference type="PROSITE" id="PS50177"/>
    </source>
</evidence>
<evidence type="ECO:0000256" key="4">
    <source>
        <dbReference type="ARBA" id="ARBA00022816"/>
    </source>
</evidence>
<dbReference type="PROSITE" id="PS50177">
    <property type="entry name" value="NTF2_DOMAIN"/>
    <property type="match status" value="1"/>
</dbReference>
<dbReference type="GO" id="GO:0016973">
    <property type="term" value="P:poly(A)+ mRNA export from nucleus"/>
    <property type="evidence" value="ECO:0007669"/>
    <property type="project" value="TreeGrafter"/>
</dbReference>
<dbReference type="InterPro" id="IPR002075">
    <property type="entry name" value="NTF2_dom"/>
</dbReference>
<accession>A0A3B0J4L9</accession>
<dbReference type="Pfam" id="PF22602">
    <property type="entry name" value="NXF_NTF2"/>
    <property type="match status" value="1"/>
</dbReference>
<dbReference type="InterPro" id="IPR018222">
    <property type="entry name" value="Nuclear_transport_factor_2_euk"/>
</dbReference>
<dbReference type="InterPro" id="IPR030217">
    <property type="entry name" value="NXF_fam"/>
</dbReference>
<dbReference type="GO" id="GO:0003723">
    <property type="term" value="F:RNA binding"/>
    <property type="evidence" value="ECO:0007669"/>
    <property type="project" value="TreeGrafter"/>
</dbReference>
<gene>
    <name evidence="8" type="ORF">DGUA_6G007002</name>
</gene>
<evidence type="ECO:0000256" key="5">
    <source>
        <dbReference type="ARBA" id="ARBA00023242"/>
    </source>
</evidence>
<reference evidence="9" key="1">
    <citation type="submission" date="2018-01" db="EMBL/GenBank/DDBJ databases">
        <authorList>
            <person name="Alioto T."/>
            <person name="Alioto T."/>
        </authorList>
    </citation>
    <scope>NUCLEOTIDE SEQUENCE [LARGE SCALE GENOMIC DNA]</scope>
</reference>
<dbReference type="InterPro" id="IPR032675">
    <property type="entry name" value="LRR_dom_sf"/>
</dbReference>
<evidence type="ECO:0000256" key="2">
    <source>
        <dbReference type="ARBA" id="ARBA00009285"/>
    </source>
</evidence>
<dbReference type="PANTHER" id="PTHR10662">
    <property type="entry name" value="NUCLEAR RNA EXPORT FACTOR"/>
    <property type="match status" value="1"/>
</dbReference>
<evidence type="ECO:0000256" key="3">
    <source>
        <dbReference type="ARBA" id="ARBA00022448"/>
    </source>
</evidence>